<proteinExistence type="predicted"/>
<dbReference type="GeneID" id="61419830"/>
<dbReference type="RefSeq" id="WP_003102478.1">
    <property type="nucleotide sequence ID" value="NZ_BAWT01000001.1"/>
</dbReference>
<accession>A0A0E2UDI9</accession>
<dbReference type="EMBL" id="JARQAG010000001">
    <property type="protein sequence ID" value="MDT2730837.1"/>
    <property type="molecule type" value="Genomic_DNA"/>
</dbReference>
<dbReference type="eggNOG" id="COG4980">
    <property type="taxonomic scope" value="Bacteria"/>
</dbReference>
<evidence type="ECO:0000313" key="1">
    <source>
        <dbReference type="EMBL" id="MDT2730837.1"/>
    </source>
</evidence>
<dbReference type="InterPro" id="IPR024623">
    <property type="entry name" value="YtxH"/>
</dbReference>
<evidence type="ECO:0000313" key="2">
    <source>
        <dbReference type="Proteomes" id="UP001180515"/>
    </source>
</evidence>
<reference evidence="1" key="1">
    <citation type="submission" date="2023-03" db="EMBL/GenBank/DDBJ databases">
        <authorList>
            <person name="Shen W."/>
            <person name="Cai J."/>
        </authorList>
    </citation>
    <scope>NUCLEOTIDE SEQUENCE</scope>
    <source>
        <strain evidence="1">P82-2</strain>
    </source>
</reference>
<gene>
    <name evidence="1" type="ORF">P7G31_01045</name>
</gene>
<dbReference type="Pfam" id="PF12732">
    <property type="entry name" value="YtxH"/>
    <property type="match status" value="1"/>
</dbReference>
<comment type="caution">
    <text evidence="1">The sequence shown here is derived from an EMBL/GenBank/DDBJ whole genome shotgun (WGS) entry which is preliminary data.</text>
</comment>
<protein>
    <submittedName>
        <fullName evidence="1">YtxH domain-containing protein</fullName>
    </submittedName>
</protein>
<organism evidence="1 2">
    <name type="scientific">Streptococcus parauberis</name>
    <dbReference type="NCBI Taxonomy" id="1348"/>
    <lineage>
        <taxon>Bacteria</taxon>
        <taxon>Bacillati</taxon>
        <taxon>Bacillota</taxon>
        <taxon>Bacilli</taxon>
        <taxon>Lactobacillales</taxon>
        <taxon>Streptococcaceae</taxon>
        <taxon>Streptococcus</taxon>
    </lineage>
</organism>
<dbReference type="AlphaFoldDB" id="A0A0E2UDI9"/>
<dbReference type="Proteomes" id="UP001180515">
    <property type="component" value="Unassembled WGS sequence"/>
</dbReference>
<name>A0A0E2UDI9_9STRE</name>
<sequence length="176" mass="20106">MSNLLKSLVIGTATGLATAYFLSTEKGKEIKSRAEQAYDAYKENPEEYHQMAKEKGTEYTNLAKETFNDYKHKFETGEITPEQVMEAVKQKTNQFVNKTSQQFTEEKDMTDDQTMTTEDVVLNEEDVIIDYSDINEEAPVMNTSEDLISDTDVFSEEIIDASAKSEREEEELHSEI</sequence>